<evidence type="ECO:0000313" key="7">
    <source>
        <dbReference type="Proteomes" id="UP000192813"/>
    </source>
</evidence>
<evidence type="ECO:0000259" key="5">
    <source>
        <dbReference type="PROSITE" id="PS51464"/>
    </source>
</evidence>
<gene>
    <name evidence="6" type="ORF">A6J77_004680</name>
</gene>
<dbReference type="Gene3D" id="1.10.10.10">
    <property type="entry name" value="Winged helix-like DNA-binding domain superfamily/Winged helix DNA-binding domain"/>
    <property type="match status" value="1"/>
</dbReference>
<protein>
    <submittedName>
        <fullName evidence="6">MurR/RpiR family transcriptional regulator</fullName>
    </submittedName>
</protein>
<dbReference type="InterPro" id="IPR047640">
    <property type="entry name" value="RpiR-like"/>
</dbReference>
<dbReference type="PANTHER" id="PTHR30514">
    <property type="entry name" value="GLUCOKINASE"/>
    <property type="match status" value="1"/>
</dbReference>
<dbReference type="PANTHER" id="PTHR30514:SF1">
    <property type="entry name" value="HTH-TYPE TRANSCRIPTIONAL REGULATOR HEXR-RELATED"/>
    <property type="match status" value="1"/>
</dbReference>
<dbReference type="RefSeq" id="WP_083068611.1">
    <property type="nucleotide sequence ID" value="NZ_NBTM02000001.1"/>
</dbReference>
<feature type="domain" description="HTH rpiR-type" evidence="4">
    <location>
        <begin position="2"/>
        <end position="78"/>
    </location>
</feature>
<evidence type="ECO:0000256" key="1">
    <source>
        <dbReference type="ARBA" id="ARBA00023015"/>
    </source>
</evidence>
<dbReference type="Pfam" id="PF01380">
    <property type="entry name" value="SIS"/>
    <property type="match status" value="1"/>
</dbReference>
<dbReference type="InterPro" id="IPR035472">
    <property type="entry name" value="RpiR-like_SIS"/>
</dbReference>
<dbReference type="AlphaFoldDB" id="A0A2J9PMJ1"/>
<evidence type="ECO:0000259" key="4">
    <source>
        <dbReference type="PROSITE" id="PS51071"/>
    </source>
</evidence>
<dbReference type="SUPFAM" id="SSF46689">
    <property type="entry name" value="Homeodomain-like"/>
    <property type="match status" value="1"/>
</dbReference>
<dbReference type="SUPFAM" id="SSF53697">
    <property type="entry name" value="SIS domain"/>
    <property type="match status" value="1"/>
</dbReference>
<evidence type="ECO:0000256" key="2">
    <source>
        <dbReference type="ARBA" id="ARBA00023125"/>
    </source>
</evidence>
<sequence length="263" mass="30124">MRPIENIYNEFYSKLTENEIYIFDYIMKHSQTVRKMSITELATILAVSKSTISRFTQKIGFSGYAEFKFYLNNEADNQRHDSEIDPMGQLAADTQDTFKMFSNMQVEPIVESIFDADNVFLYGTGWAQKNALNDFRRSILLNNKFSIDISAPLELKIASASIKPGDVLIVASFSGNVASIERELKVFKSKGAILIAVSEMHTSLLASLADYTIYFKTTRFDYKDEAFASMLPIHQATNLLAIAYFEYVRKKERLQKENEERDL</sequence>
<dbReference type="PROSITE" id="PS51464">
    <property type="entry name" value="SIS"/>
    <property type="match status" value="1"/>
</dbReference>
<proteinExistence type="predicted"/>
<organism evidence="6 7">
    <name type="scientific">Aerococcus viridans</name>
    <dbReference type="NCBI Taxonomy" id="1377"/>
    <lineage>
        <taxon>Bacteria</taxon>
        <taxon>Bacillati</taxon>
        <taxon>Bacillota</taxon>
        <taxon>Bacilli</taxon>
        <taxon>Lactobacillales</taxon>
        <taxon>Aerococcaceae</taxon>
        <taxon>Aerococcus</taxon>
    </lineage>
</organism>
<comment type="caution">
    <text evidence="6">The sequence shown here is derived from an EMBL/GenBank/DDBJ whole genome shotgun (WGS) entry which is preliminary data.</text>
</comment>
<dbReference type="InterPro" id="IPR000281">
    <property type="entry name" value="HTH_RpiR"/>
</dbReference>
<keyword evidence="1" id="KW-0805">Transcription regulation</keyword>
<dbReference type="Gene3D" id="3.40.50.10490">
    <property type="entry name" value="Glucose-6-phosphate isomerase like protein, domain 1"/>
    <property type="match status" value="1"/>
</dbReference>
<dbReference type="Pfam" id="PF01418">
    <property type="entry name" value="HTH_6"/>
    <property type="match status" value="1"/>
</dbReference>
<feature type="domain" description="SIS" evidence="5">
    <location>
        <begin position="109"/>
        <end position="252"/>
    </location>
</feature>
<dbReference type="PROSITE" id="PS51071">
    <property type="entry name" value="HTH_RPIR"/>
    <property type="match status" value="1"/>
</dbReference>
<dbReference type="EMBL" id="NBTM02000001">
    <property type="protein sequence ID" value="PNL91552.1"/>
    <property type="molecule type" value="Genomic_DNA"/>
</dbReference>
<dbReference type="GO" id="GO:0097367">
    <property type="term" value="F:carbohydrate derivative binding"/>
    <property type="evidence" value="ECO:0007669"/>
    <property type="project" value="InterPro"/>
</dbReference>
<evidence type="ECO:0000313" key="6">
    <source>
        <dbReference type="EMBL" id="PNL91552.1"/>
    </source>
</evidence>
<dbReference type="CDD" id="cd05013">
    <property type="entry name" value="SIS_RpiR"/>
    <property type="match status" value="1"/>
</dbReference>
<dbReference type="GO" id="GO:0003677">
    <property type="term" value="F:DNA binding"/>
    <property type="evidence" value="ECO:0007669"/>
    <property type="project" value="UniProtKB-KW"/>
</dbReference>
<dbReference type="InterPro" id="IPR009057">
    <property type="entry name" value="Homeodomain-like_sf"/>
</dbReference>
<accession>A0A2J9PMJ1</accession>
<keyword evidence="2" id="KW-0238">DNA-binding</keyword>
<dbReference type="GO" id="GO:0003700">
    <property type="term" value="F:DNA-binding transcription factor activity"/>
    <property type="evidence" value="ECO:0007669"/>
    <property type="project" value="InterPro"/>
</dbReference>
<evidence type="ECO:0000256" key="3">
    <source>
        <dbReference type="ARBA" id="ARBA00023163"/>
    </source>
</evidence>
<dbReference type="InterPro" id="IPR046348">
    <property type="entry name" value="SIS_dom_sf"/>
</dbReference>
<dbReference type="InterPro" id="IPR036388">
    <property type="entry name" value="WH-like_DNA-bd_sf"/>
</dbReference>
<dbReference type="GO" id="GO:1901135">
    <property type="term" value="P:carbohydrate derivative metabolic process"/>
    <property type="evidence" value="ECO:0007669"/>
    <property type="project" value="InterPro"/>
</dbReference>
<name>A0A2J9PMJ1_9LACT</name>
<dbReference type="InterPro" id="IPR001347">
    <property type="entry name" value="SIS_dom"/>
</dbReference>
<dbReference type="Proteomes" id="UP000192813">
    <property type="component" value="Unassembled WGS sequence"/>
</dbReference>
<reference evidence="7" key="1">
    <citation type="submission" date="2017-12" db="EMBL/GenBank/DDBJ databases">
        <title>FDA dAtabase for Regulatory Grade micrObial Sequences (FDA-ARGOS): Supporting development and validation of Infectious Disease Dx tests.</title>
        <authorList>
            <person name="Hoffmann M."/>
            <person name="Allard M."/>
            <person name="Evans P."/>
            <person name="Brown E."/>
            <person name="Tallon L."/>
            <person name="Sadzewicz L."/>
            <person name="Sengamalay N."/>
            <person name="Ott S."/>
            <person name="Godinez A."/>
            <person name="Nagaraj S."/>
            <person name="Vavikolanu K."/>
            <person name="Aluvathingal J."/>
            <person name="Nadendla S."/>
            <person name="Sichtig H."/>
        </authorList>
    </citation>
    <scope>NUCLEOTIDE SEQUENCE [LARGE SCALE GENOMIC DNA]</scope>
    <source>
        <strain evidence="7">FDAARGOS_249</strain>
    </source>
</reference>
<keyword evidence="3" id="KW-0804">Transcription</keyword>